<comment type="catalytic activity">
    <reaction evidence="9">
        <text>L-seryl-[protein] + ATP = O-phospho-L-seryl-[protein] + ADP + H(+)</text>
        <dbReference type="Rhea" id="RHEA:17989"/>
        <dbReference type="Rhea" id="RHEA-COMP:9863"/>
        <dbReference type="Rhea" id="RHEA-COMP:11604"/>
        <dbReference type="ChEBI" id="CHEBI:15378"/>
        <dbReference type="ChEBI" id="CHEBI:29999"/>
        <dbReference type="ChEBI" id="CHEBI:30616"/>
        <dbReference type="ChEBI" id="CHEBI:83421"/>
        <dbReference type="ChEBI" id="CHEBI:456216"/>
        <dbReference type="EC" id="2.7.11.1"/>
    </reaction>
</comment>
<evidence type="ECO:0000256" key="10">
    <source>
        <dbReference type="PROSITE-ProRule" id="PRU10141"/>
    </source>
</evidence>
<dbReference type="InterPro" id="IPR050660">
    <property type="entry name" value="NEK_Ser/Thr_kinase"/>
</dbReference>
<comment type="similarity">
    <text evidence="1">Belongs to the protein kinase superfamily. NEK Ser/Thr protein kinase family. NIMA subfamily.</text>
</comment>
<comment type="catalytic activity">
    <reaction evidence="8">
        <text>L-threonyl-[protein] + ATP = O-phospho-L-threonyl-[protein] + ADP + H(+)</text>
        <dbReference type="Rhea" id="RHEA:46608"/>
        <dbReference type="Rhea" id="RHEA-COMP:11060"/>
        <dbReference type="Rhea" id="RHEA-COMP:11605"/>
        <dbReference type="ChEBI" id="CHEBI:15378"/>
        <dbReference type="ChEBI" id="CHEBI:30013"/>
        <dbReference type="ChEBI" id="CHEBI:30616"/>
        <dbReference type="ChEBI" id="CHEBI:61977"/>
        <dbReference type="ChEBI" id="CHEBI:456216"/>
        <dbReference type="EC" id="2.7.11.1"/>
    </reaction>
</comment>
<evidence type="ECO:0000313" key="12">
    <source>
        <dbReference type="EMBL" id="WOG82929.1"/>
    </source>
</evidence>
<dbReference type="Proteomes" id="UP000077755">
    <property type="component" value="Chromosome 1"/>
</dbReference>
<dbReference type="EC" id="2.7.11.1" evidence="2"/>
<evidence type="ECO:0000256" key="2">
    <source>
        <dbReference type="ARBA" id="ARBA00012513"/>
    </source>
</evidence>
<keyword evidence="3" id="KW-0723">Serine/threonine-protein kinase</keyword>
<dbReference type="InterPro" id="IPR011009">
    <property type="entry name" value="Kinase-like_dom_sf"/>
</dbReference>
<dbReference type="KEGG" id="dcr:108227012"/>
<reference evidence="12" key="2">
    <citation type="submission" date="2022-03" db="EMBL/GenBank/DDBJ databases">
        <title>Draft title - Genomic analysis of global carrot germplasm unveils the trajectory of domestication and the origin of high carotenoid orange carrot.</title>
        <authorList>
            <person name="Iorizzo M."/>
            <person name="Ellison S."/>
            <person name="Senalik D."/>
            <person name="Macko-Podgorni A."/>
            <person name="Grzebelus D."/>
            <person name="Bostan H."/>
            <person name="Rolling W."/>
            <person name="Curaba J."/>
            <person name="Simon P."/>
        </authorList>
    </citation>
    <scope>NUCLEOTIDE SEQUENCE</scope>
    <source>
        <tissue evidence="12">Leaf</tissue>
    </source>
</reference>
<sequence length="574" mass="64916">MEDYEVIEQVGRGAFGTAFLVHHKLEMKKYVMKKIGLAKQTDKFKRTAHQEMNLMSKLHNPFIVEYKDAWVEKACGICIVTSYCEGGDMTEMIKNARGTYFSEEKLCKWMTQLLLAVDYLHSNRVLHRDIKCSNIFLTNEEDIRLGDFGLAKVLNKDDLASSVVGTPNYMCPELIADIPYGYQSDIWSLGCSLFEIAAHQPAYRARDMAGLISKINRSSISPLPTVYSSTLKRLIKSMLRKKPELRPTAAELLRHPHLQPYVAIYSNSSPVFLPVKPENKLRNKLTRTQLSDKLVQSRNSRNGETAVLKQLENVHSVDRRTSHQFRKVKVKSEPVSSKKFRQVPKRKEGLRSTLNLLDDIASAYSEKSAVKSLLIKQPTEDIEQEELNISSVSQQHQNSETVCTGKCMNHENCDTSSEPTTYQMYSNKIFRDEKLSDATTIIKHVHETLRVSKFDVGTASEQTSTSTVTLAEGIDASLEADDAGTQNHGRENCCKVNQAPCDIVPVRRELSLGQKRAEALESLLELCAKLLRQKRHEELAGVLRPFGEEAVSSRETAIWLSKSLRNFTKQEGKI</sequence>
<dbReference type="InterPro" id="IPR017441">
    <property type="entry name" value="Protein_kinase_ATP_BS"/>
</dbReference>
<dbReference type="SUPFAM" id="SSF56112">
    <property type="entry name" value="Protein kinase-like (PK-like)"/>
    <property type="match status" value="1"/>
</dbReference>
<proteinExistence type="inferred from homology"/>
<dbReference type="PROSITE" id="PS50011">
    <property type="entry name" value="PROTEIN_KINASE_DOM"/>
    <property type="match status" value="1"/>
</dbReference>
<keyword evidence="13" id="KW-1185">Reference proteome</keyword>
<organism evidence="12 13">
    <name type="scientific">Daucus carota subsp. sativus</name>
    <name type="common">Carrot</name>
    <dbReference type="NCBI Taxonomy" id="79200"/>
    <lineage>
        <taxon>Eukaryota</taxon>
        <taxon>Viridiplantae</taxon>
        <taxon>Streptophyta</taxon>
        <taxon>Embryophyta</taxon>
        <taxon>Tracheophyta</taxon>
        <taxon>Spermatophyta</taxon>
        <taxon>Magnoliopsida</taxon>
        <taxon>eudicotyledons</taxon>
        <taxon>Gunneridae</taxon>
        <taxon>Pentapetalae</taxon>
        <taxon>asterids</taxon>
        <taxon>campanulids</taxon>
        <taxon>Apiales</taxon>
        <taxon>Apiaceae</taxon>
        <taxon>Apioideae</taxon>
        <taxon>Scandiceae</taxon>
        <taxon>Daucinae</taxon>
        <taxon>Daucus</taxon>
        <taxon>Daucus sect. Daucus</taxon>
    </lineage>
</organism>
<dbReference type="SMART" id="SM00220">
    <property type="entry name" value="S_TKc"/>
    <property type="match status" value="1"/>
</dbReference>
<dbReference type="AlphaFoldDB" id="A0AAF0W5X2"/>
<evidence type="ECO:0000256" key="8">
    <source>
        <dbReference type="ARBA" id="ARBA00047899"/>
    </source>
</evidence>
<dbReference type="Pfam" id="PF00069">
    <property type="entry name" value="Pkinase"/>
    <property type="match status" value="1"/>
</dbReference>
<evidence type="ECO:0000256" key="1">
    <source>
        <dbReference type="ARBA" id="ARBA00010886"/>
    </source>
</evidence>
<evidence type="ECO:0000256" key="6">
    <source>
        <dbReference type="ARBA" id="ARBA00022777"/>
    </source>
</evidence>
<dbReference type="InterPro" id="IPR000719">
    <property type="entry name" value="Prot_kinase_dom"/>
</dbReference>
<feature type="domain" description="Protein kinase" evidence="11">
    <location>
        <begin position="4"/>
        <end position="258"/>
    </location>
</feature>
<evidence type="ECO:0000313" key="13">
    <source>
        <dbReference type="Proteomes" id="UP000077755"/>
    </source>
</evidence>
<dbReference type="PANTHER" id="PTHR43671">
    <property type="entry name" value="SERINE/THREONINE-PROTEIN KINASE NEK"/>
    <property type="match status" value="1"/>
</dbReference>
<keyword evidence="4" id="KW-0808">Transferase</keyword>
<reference evidence="12" key="1">
    <citation type="journal article" date="2016" name="Nat. Genet.">
        <title>A high-quality carrot genome assembly provides new insights into carotenoid accumulation and asterid genome evolution.</title>
        <authorList>
            <person name="Iorizzo M."/>
            <person name="Ellison S."/>
            <person name="Senalik D."/>
            <person name="Zeng P."/>
            <person name="Satapoomin P."/>
            <person name="Huang J."/>
            <person name="Bowman M."/>
            <person name="Iovene M."/>
            <person name="Sanseverino W."/>
            <person name="Cavagnaro P."/>
            <person name="Yildiz M."/>
            <person name="Macko-Podgorni A."/>
            <person name="Moranska E."/>
            <person name="Grzebelus E."/>
            <person name="Grzebelus D."/>
            <person name="Ashrafi H."/>
            <person name="Zheng Z."/>
            <person name="Cheng S."/>
            <person name="Spooner D."/>
            <person name="Van Deynze A."/>
            <person name="Simon P."/>
        </authorList>
    </citation>
    <scope>NUCLEOTIDE SEQUENCE</scope>
    <source>
        <tissue evidence="12">Leaf</tissue>
    </source>
</reference>
<evidence type="ECO:0000256" key="9">
    <source>
        <dbReference type="ARBA" id="ARBA00048679"/>
    </source>
</evidence>
<evidence type="ECO:0000256" key="4">
    <source>
        <dbReference type="ARBA" id="ARBA00022679"/>
    </source>
</evidence>
<dbReference type="CDD" id="cd08215">
    <property type="entry name" value="STKc_Nek"/>
    <property type="match status" value="1"/>
</dbReference>
<feature type="binding site" evidence="10">
    <location>
        <position position="33"/>
    </location>
    <ligand>
        <name>ATP</name>
        <dbReference type="ChEBI" id="CHEBI:30616"/>
    </ligand>
</feature>
<accession>A0AAF0W5X2</accession>
<keyword evidence="5 10" id="KW-0547">Nucleotide-binding</keyword>
<dbReference type="PROSITE" id="PS00107">
    <property type="entry name" value="PROTEIN_KINASE_ATP"/>
    <property type="match status" value="1"/>
</dbReference>
<protein>
    <recommendedName>
        <fullName evidence="2">non-specific serine/threonine protein kinase</fullName>
        <ecNumber evidence="2">2.7.11.1</ecNumber>
    </recommendedName>
</protein>
<dbReference type="GO" id="GO:0004674">
    <property type="term" value="F:protein serine/threonine kinase activity"/>
    <property type="evidence" value="ECO:0007669"/>
    <property type="project" value="UniProtKB-KW"/>
</dbReference>
<evidence type="ECO:0000259" key="11">
    <source>
        <dbReference type="PROSITE" id="PS50011"/>
    </source>
</evidence>
<dbReference type="InterPro" id="IPR008271">
    <property type="entry name" value="Ser/Thr_kinase_AS"/>
</dbReference>
<keyword evidence="6" id="KW-0418">Kinase</keyword>
<dbReference type="Gene3D" id="1.10.510.10">
    <property type="entry name" value="Transferase(Phosphotransferase) domain 1"/>
    <property type="match status" value="1"/>
</dbReference>
<dbReference type="Gene3D" id="3.30.200.20">
    <property type="entry name" value="Phosphorylase Kinase, domain 1"/>
    <property type="match status" value="1"/>
</dbReference>
<dbReference type="PANTHER" id="PTHR43671:SF98">
    <property type="entry name" value="SERINE_THREONINE-PROTEIN KINASE NEK11"/>
    <property type="match status" value="1"/>
</dbReference>
<keyword evidence="7 10" id="KW-0067">ATP-binding</keyword>
<dbReference type="EMBL" id="CP093343">
    <property type="protein sequence ID" value="WOG82929.1"/>
    <property type="molecule type" value="Genomic_DNA"/>
</dbReference>
<dbReference type="GO" id="GO:0005524">
    <property type="term" value="F:ATP binding"/>
    <property type="evidence" value="ECO:0007669"/>
    <property type="project" value="UniProtKB-UniRule"/>
</dbReference>
<dbReference type="PROSITE" id="PS00108">
    <property type="entry name" value="PROTEIN_KINASE_ST"/>
    <property type="match status" value="1"/>
</dbReference>
<name>A0AAF0W5X2_DAUCS</name>
<evidence type="ECO:0000256" key="5">
    <source>
        <dbReference type="ARBA" id="ARBA00022741"/>
    </source>
</evidence>
<evidence type="ECO:0000256" key="3">
    <source>
        <dbReference type="ARBA" id="ARBA00022527"/>
    </source>
</evidence>
<gene>
    <name evidence="12" type="ORF">DCAR_0102100</name>
</gene>
<evidence type="ECO:0000256" key="7">
    <source>
        <dbReference type="ARBA" id="ARBA00022840"/>
    </source>
</evidence>